<dbReference type="SUPFAM" id="SSF53474">
    <property type="entry name" value="alpha/beta-Hydrolases"/>
    <property type="match status" value="1"/>
</dbReference>
<dbReference type="EMBL" id="JBHTIK010000005">
    <property type="protein sequence ID" value="MFD0848553.1"/>
    <property type="molecule type" value="Genomic_DNA"/>
</dbReference>
<comment type="caution">
    <text evidence="3">The sequence shown here is derived from an EMBL/GenBank/DDBJ whole genome shotgun (WGS) entry which is preliminary data.</text>
</comment>
<evidence type="ECO:0000313" key="3">
    <source>
        <dbReference type="EMBL" id="MFD0848553.1"/>
    </source>
</evidence>
<dbReference type="PANTHER" id="PTHR11731:SF193">
    <property type="entry name" value="DIPEPTIDYL PEPTIDASE 9"/>
    <property type="match status" value="1"/>
</dbReference>
<protein>
    <submittedName>
        <fullName evidence="3">DPP IV N-terminal domain-containing protein</fullName>
    </submittedName>
</protein>
<dbReference type="Pfam" id="PF00326">
    <property type="entry name" value="Peptidase_S9"/>
    <property type="match status" value="1"/>
</dbReference>
<name>A0ABW3C3K0_SPHXN</name>
<sequence length="806" mass="89211">MLKAYVRRVLIGALVLLSNSCGSINQLGAGEAMPGLTRADFERAARFYPDAIRGLVLNAAPVPNWIGETDQFWYRRDVSGGYRFETVNAATGETAPSFNHEAVARMLSLELGKAISAYKLPFTSFRYSDGLKRVAFVAGEKTFECSRDASFCNMKAETPPDPAATLSPDGMQAVFARDHNLWLRETSSGNERSLTTDGTAEFPYRYTAFRTTYIEERRGTEPPTYPGATWSPDGRYILAVRTDYRGVKSAPYVVEYLPPDSPRPIAHQIAMPTAADAPKVPYALSLIDRKSGRVVEVNGGAFGFNDYAPYWAIVGEPGWDMENGELYLVTSTRDSRALGLVAVDLETGNVRAVLEERGDQFLNLNPFDYHVPNVRLLASRGEILWWSERSGWGHLYRYDARTGALKNVVTKGDWVVFDIVRLDEAAGVIYFTGGGKEEGRNPYYRHLYRVNLDGSGLKLLTPENADHTYTNFPERGLNGHYDTQMRRFSPSGRYFVDTYSTVSEAPRTVVRTAAGARVFDLVDADASALLATGWSPPERLVAKSADGAYDIHGVLLKPTNFDKARRYPVIEQIYAGPQVSFAPQGFMDTLGARGAYMQALAELGFIIVVQDGRGTPRRSRAFHMAPMKDEDSFALIDHVAGIRSAARTRPYMDLERVGITGISFGGYASARAILLFPDFYKAAVSIAGPHDYRTMISSISVERFFGIPVDGEDDVYTRVDNLHLAKRLEGKLMLIAGEIDQNVPFNQAVALSNALIEAGKEFDFVLVPNAAHDVGYHPYAARRLAGFFVRHLQQQEPPVPFAQAAK</sequence>
<keyword evidence="4" id="KW-1185">Reference proteome</keyword>
<proteinExistence type="predicted"/>
<accession>A0ABW3C3K0</accession>
<evidence type="ECO:0000259" key="2">
    <source>
        <dbReference type="Pfam" id="PF00930"/>
    </source>
</evidence>
<dbReference type="Gene3D" id="3.40.50.1820">
    <property type="entry name" value="alpha/beta hydrolase"/>
    <property type="match status" value="1"/>
</dbReference>
<dbReference type="Proteomes" id="UP001597124">
    <property type="component" value="Unassembled WGS sequence"/>
</dbReference>
<dbReference type="InterPro" id="IPR002469">
    <property type="entry name" value="Peptidase_S9B_N"/>
</dbReference>
<dbReference type="InterPro" id="IPR029058">
    <property type="entry name" value="AB_hydrolase_fold"/>
</dbReference>
<dbReference type="PANTHER" id="PTHR11731">
    <property type="entry name" value="PROTEASE FAMILY S9B,C DIPEPTIDYL-PEPTIDASE IV-RELATED"/>
    <property type="match status" value="1"/>
</dbReference>
<evidence type="ECO:0000313" key="4">
    <source>
        <dbReference type="Proteomes" id="UP001597124"/>
    </source>
</evidence>
<dbReference type="RefSeq" id="WP_381489488.1">
    <property type="nucleotide sequence ID" value="NZ_JBHTIK010000005.1"/>
</dbReference>
<feature type="domain" description="Peptidase S9 prolyl oligopeptidase catalytic" evidence="1">
    <location>
        <begin position="597"/>
        <end position="794"/>
    </location>
</feature>
<gene>
    <name evidence="3" type="ORF">ACFQ00_09490</name>
</gene>
<dbReference type="InterPro" id="IPR050278">
    <property type="entry name" value="Serine_Prot_S9B/DPPIV"/>
</dbReference>
<dbReference type="InterPro" id="IPR001375">
    <property type="entry name" value="Peptidase_S9_cat"/>
</dbReference>
<feature type="domain" description="Dipeptidylpeptidase IV N-terminal" evidence="2">
    <location>
        <begin position="162"/>
        <end position="503"/>
    </location>
</feature>
<evidence type="ECO:0000259" key="1">
    <source>
        <dbReference type="Pfam" id="PF00326"/>
    </source>
</evidence>
<organism evidence="3 4">
    <name type="scientific">Sphingosinicella xenopeptidilytica</name>
    <dbReference type="NCBI Taxonomy" id="364098"/>
    <lineage>
        <taxon>Bacteria</taxon>
        <taxon>Pseudomonadati</taxon>
        <taxon>Pseudomonadota</taxon>
        <taxon>Alphaproteobacteria</taxon>
        <taxon>Sphingomonadales</taxon>
        <taxon>Sphingosinicellaceae</taxon>
        <taxon>Sphingosinicella</taxon>
    </lineage>
</organism>
<dbReference type="Gene3D" id="2.140.10.30">
    <property type="entry name" value="Dipeptidylpeptidase IV, N-terminal domain"/>
    <property type="match status" value="1"/>
</dbReference>
<dbReference type="Pfam" id="PF00930">
    <property type="entry name" value="DPPIV_N"/>
    <property type="match status" value="1"/>
</dbReference>
<reference evidence="4" key="1">
    <citation type="journal article" date="2019" name="Int. J. Syst. Evol. Microbiol.">
        <title>The Global Catalogue of Microorganisms (GCM) 10K type strain sequencing project: providing services to taxonomists for standard genome sequencing and annotation.</title>
        <authorList>
            <consortium name="The Broad Institute Genomics Platform"/>
            <consortium name="The Broad Institute Genome Sequencing Center for Infectious Disease"/>
            <person name="Wu L."/>
            <person name="Ma J."/>
        </authorList>
    </citation>
    <scope>NUCLEOTIDE SEQUENCE [LARGE SCALE GENOMIC DNA]</scope>
    <source>
        <strain evidence="4">CCUG 52537</strain>
    </source>
</reference>
<dbReference type="SUPFAM" id="SSF82171">
    <property type="entry name" value="DPP6 N-terminal domain-like"/>
    <property type="match status" value="1"/>
</dbReference>